<keyword evidence="2" id="KW-0808">Transferase</keyword>
<dbReference type="EMBL" id="JAAZON010000429">
    <property type="protein sequence ID" value="NMC63398.1"/>
    <property type="molecule type" value="Genomic_DNA"/>
</dbReference>
<dbReference type="InterPro" id="IPR029063">
    <property type="entry name" value="SAM-dependent_MTases_sf"/>
</dbReference>
<organism evidence="2 3">
    <name type="scientific">SAR324 cluster bacterium</name>
    <dbReference type="NCBI Taxonomy" id="2024889"/>
    <lineage>
        <taxon>Bacteria</taxon>
        <taxon>Deltaproteobacteria</taxon>
        <taxon>SAR324 cluster</taxon>
    </lineage>
</organism>
<dbReference type="Pfam" id="PF08123">
    <property type="entry name" value="DOT1"/>
    <property type="match status" value="1"/>
</dbReference>
<gene>
    <name evidence="2" type="ORF">GYA55_09565</name>
</gene>
<dbReference type="Gene3D" id="3.40.50.150">
    <property type="entry name" value="Vaccinia Virus protein VP39"/>
    <property type="match status" value="1"/>
</dbReference>
<feature type="non-terminal residue" evidence="2">
    <location>
        <position position="252"/>
    </location>
</feature>
<accession>A0A7X9FSB3</accession>
<dbReference type="GO" id="GO:0031151">
    <property type="term" value="F:histone H3K79 methyltransferase activity"/>
    <property type="evidence" value="ECO:0007669"/>
    <property type="project" value="InterPro"/>
</dbReference>
<reference evidence="2 3" key="1">
    <citation type="journal article" date="2020" name="Biotechnol. Biofuels">
        <title>New insights from the biogas microbiome by comprehensive genome-resolved metagenomics of nearly 1600 species originating from multiple anaerobic digesters.</title>
        <authorList>
            <person name="Campanaro S."/>
            <person name="Treu L."/>
            <person name="Rodriguez-R L.M."/>
            <person name="Kovalovszki A."/>
            <person name="Ziels R.M."/>
            <person name="Maus I."/>
            <person name="Zhu X."/>
            <person name="Kougias P.G."/>
            <person name="Basile A."/>
            <person name="Luo G."/>
            <person name="Schluter A."/>
            <person name="Konstantinidis K.T."/>
            <person name="Angelidaki I."/>
        </authorList>
    </citation>
    <scope>NUCLEOTIDE SEQUENCE [LARGE SCALE GENOMIC DNA]</scope>
    <source>
        <strain evidence="2">AS27yjCOA_65</strain>
    </source>
</reference>
<evidence type="ECO:0000313" key="2">
    <source>
        <dbReference type="EMBL" id="NMC63398.1"/>
    </source>
</evidence>
<dbReference type="AlphaFoldDB" id="A0A7X9FSB3"/>
<sequence>MWACDRFGWHTDMQQLGKYLDKITDSLNQKGLIPTILWICMAILRRAKRWTPVAILRRHQEENFDMHYGVVTKVGEDVDRSGIGEEQSCHCYEYQPASVVMVKKSLKNLQICYEEYVFIDLGSGKGRVLVLAAEFPFKKIIGVEIIEELHNIAEQNIRNCYLPSYAKQRIESVLMDVSNFRFPNENLVLFLFNPFSEKIIRHVIRNLYTSLQEKPRKIIVMYMNPAHASPFEESKIFSYVERRKAGICYKEY</sequence>
<evidence type="ECO:0000259" key="1">
    <source>
        <dbReference type="Pfam" id="PF08123"/>
    </source>
</evidence>
<dbReference type="InterPro" id="IPR025789">
    <property type="entry name" value="DOT1_dom"/>
</dbReference>
<dbReference type="SUPFAM" id="SSF53335">
    <property type="entry name" value="S-adenosyl-L-methionine-dependent methyltransferases"/>
    <property type="match status" value="1"/>
</dbReference>
<dbReference type="Proteomes" id="UP000524246">
    <property type="component" value="Unassembled WGS sequence"/>
</dbReference>
<proteinExistence type="predicted"/>
<protein>
    <submittedName>
        <fullName evidence="2">Class I SAM-dependent methyltransferase</fullName>
    </submittedName>
</protein>
<dbReference type="GO" id="GO:0032259">
    <property type="term" value="P:methylation"/>
    <property type="evidence" value="ECO:0007669"/>
    <property type="project" value="UniProtKB-KW"/>
</dbReference>
<keyword evidence="2" id="KW-0489">Methyltransferase</keyword>
<comment type="caution">
    <text evidence="2">The sequence shown here is derived from an EMBL/GenBank/DDBJ whole genome shotgun (WGS) entry which is preliminary data.</text>
</comment>
<dbReference type="CDD" id="cd02440">
    <property type="entry name" value="AdoMet_MTases"/>
    <property type="match status" value="1"/>
</dbReference>
<feature type="domain" description="DOT1" evidence="1">
    <location>
        <begin position="102"/>
        <end position="158"/>
    </location>
</feature>
<name>A0A7X9FSB3_9DELT</name>
<evidence type="ECO:0000313" key="3">
    <source>
        <dbReference type="Proteomes" id="UP000524246"/>
    </source>
</evidence>